<proteinExistence type="predicted"/>
<evidence type="ECO:0000313" key="4">
    <source>
        <dbReference type="RefSeq" id="XP_006814348.1"/>
    </source>
</evidence>
<evidence type="ECO:0000313" key="3">
    <source>
        <dbReference type="Proteomes" id="UP000694865"/>
    </source>
</evidence>
<keyword evidence="2" id="KW-1133">Transmembrane helix</keyword>
<feature type="compositionally biased region" description="Polar residues" evidence="1">
    <location>
        <begin position="173"/>
        <end position="183"/>
    </location>
</feature>
<feature type="compositionally biased region" description="Acidic residues" evidence="1">
    <location>
        <begin position="209"/>
        <end position="219"/>
    </location>
</feature>
<evidence type="ECO:0000256" key="2">
    <source>
        <dbReference type="SAM" id="Phobius"/>
    </source>
</evidence>
<reference evidence="4" key="1">
    <citation type="submission" date="2025-08" db="UniProtKB">
        <authorList>
            <consortium name="RefSeq"/>
        </authorList>
    </citation>
    <scope>IDENTIFICATION</scope>
    <source>
        <tissue evidence="4">Testes</tissue>
    </source>
</reference>
<gene>
    <name evidence="4" type="primary">LOC102800732</name>
</gene>
<feature type="transmembrane region" description="Helical" evidence="2">
    <location>
        <begin position="66"/>
        <end position="88"/>
    </location>
</feature>
<evidence type="ECO:0000256" key="1">
    <source>
        <dbReference type="SAM" id="MobiDB-lite"/>
    </source>
</evidence>
<protein>
    <submittedName>
        <fullName evidence="4">Uncharacterized protein LOC102800732</fullName>
    </submittedName>
</protein>
<dbReference type="Proteomes" id="UP000694865">
    <property type="component" value="Unplaced"/>
</dbReference>
<dbReference type="GeneID" id="102800732"/>
<keyword evidence="2" id="KW-0812">Transmembrane</keyword>
<feature type="compositionally biased region" description="Basic and acidic residues" evidence="1">
    <location>
        <begin position="185"/>
        <end position="197"/>
    </location>
</feature>
<organism evidence="3 4">
    <name type="scientific">Saccoglossus kowalevskii</name>
    <name type="common">Acorn worm</name>
    <dbReference type="NCBI Taxonomy" id="10224"/>
    <lineage>
        <taxon>Eukaryota</taxon>
        <taxon>Metazoa</taxon>
        <taxon>Hemichordata</taxon>
        <taxon>Enteropneusta</taxon>
        <taxon>Harrimaniidae</taxon>
        <taxon>Saccoglossus</taxon>
    </lineage>
</organism>
<feature type="region of interest" description="Disordered" evidence="1">
    <location>
        <begin position="120"/>
        <end position="219"/>
    </location>
</feature>
<accession>A0ABM0M2V7</accession>
<keyword evidence="2" id="KW-0472">Membrane</keyword>
<sequence>MAGLRFVLCYLLLISADIIVFTYAVGTESSRGSGKLGDDQDEETETAPKPKPDSSSTEDMWEPWEIAVLIIGVLVVCVLIACIVYQLIAIRKNRGPMVLAINSKQKDAEKSAAESKNGYIQAPIAEHDPNGFLVNNEETKKSTTPSPTDEDKGVTQSPIVNEDEKSAEALSSPEITTDLTADTTRLIEDKKEAEGINDKQTPPTYFEVSNEEEGEKPEI</sequence>
<keyword evidence="3" id="KW-1185">Reference proteome</keyword>
<dbReference type="RefSeq" id="XP_006814348.1">
    <property type="nucleotide sequence ID" value="XM_006814285.1"/>
</dbReference>
<name>A0ABM0M2V7_SACKO</name>
<feature type="transmembrane region" description="Helical" evidence="2">
    <location>
        <begin position="7"/>
        <end position="26"/>
    </location>
</feature>
<feature type="region of interest" description="Disordered" evidence="1">
    <location>
        <begin position="28"/>
        <end position="58"/>
    </location>
</feature>